<reference evidence="1" key="1">
    <citation type="submission" date="2018-11" db="EMBL/GenBank/DDBJ databases">
        <authorList>
            <person name="Alioto T."/>
            <person name="Alioto T."/>
        </authorList>
    </citation>
    <scope>NUCLEOTIDE SEQUENCE</scope>
</reference>
<dbReference type="EMBL" id="UYJE01000255">
    <property type="protein sequence ID" value="VDH91583.1"/>
    <property type="molecule type" value="Genomic_DNA"/>
</dbReference>
<evidence type="ECO:0000313" key="2">
    <source>
        <dbReference type="Proteomes" id="UP000596742"/>
    </source>
</evidence>
<sequence length="101" mass="11118">MFLLNAGVSLCVDNKQACLYTVEVMKDILLPKPICNLETKISLANISASDFLKDQVNQALDSMPEYVSDLFIEATGVKQYMEDPSCSRSSAPYSQDPSCSK</sequence>
<protein>
    <submittedName>
        <fullName evidence="1">Uncharacterized protein</fullName>
    </submittedName>
</protein>
<proteinExistence type="predicted"/>
<dbReference type="Proteomes" id="UP000596742">
    <property type="component" value="Unassembled WGS sequence"/>
</dbReference>
<accession>A0A8B6BKD9</accession>
<name>A0A8B6BKD9_MYTGA</name>
<keyword evidence="2" id="KW-1185">Reference proteome</keyword>
<gene>
    <name evidence="1" type="ORF">MGAL_10B052806</name>
</gene>
<organism evidence="1 2">
    <name type="scientific">Mytilus galloprovincialis</name>
    <name type="common">Mediterranean mussel</name>
    <dbReference type="NCBI Taxonomy" id="29158"/>
    <lineage>
        <taxon>Eukaryota</taxon>
        <taxon>Metazoa</taxon>
        <taxon>Spiralia</taxon>
        <taxon>Lophotrochozoa</taxon>
        <taxon>Mollusca</taxon>
        <taxon>Bivalvia</taxon>
        <taxon>Autobranchia</taxon>
        <taxon>Pteriomorphia</taxon>
        <taxon>Mytilida</taxon>
        <taxon>Mytiloidea</taxon>
        <taxon>Mytilidae</taxon>
        <taxon>Mytilinae</taxon>
        <taxon>Mytilus</taxon>
    </lineage>
</organism>
<evidence type="ECO:0000313" key="1">
    <source>
        <dbReference type="EMBL" id="VDH91583.1"/>
    </source>
</evidence>
<dbReference type="AlphaFoldDB" id="A0A8B6BKD9"/>
<comment type="caution">
    <text evidence="1">The sequence shown here is derived from an EMBL/GenBank/DDBJ whole genome shotgun (WGS) entry which is preliminary data.</text>
</comment>